<reference evidence="2" key="1">
    <citation type="submission" date="2016-12" db="EMBL/GenBank/DDBJ databases">
        <authorList>
            <person name="Moulin L."/>
        </authorList>
    </citation>
    <scope>NUCLEOTIDE SEQUENCE [LARGE SCALE GENOMIC DNA]</scope>
    <source>
        <strain evidence="2">STM 7183</strain>
    </source>
</reference>
<proteinExistence type="predicted"/>
<evidence type="ECO:0000313" key="3">
    <source>
        <dbReference type="Proteomes" id="UP000195569"/>
    </source>
</evidence>
<evidence type="ECO:0000313" key="2">
    <source>
        <dbReference type="EMBL" id="SIT47570.1"/>
    </source>
</evidence>
<accession>A0A1N7SJS2</accession>
<keyword evidence="3" id="KW-1185">Reference proteome</keyword>
<dbReference type="Proteomes" id="UP000195569">
    <property type="component" value="Unassembled WGS sequence"/>
</dbReference>
<dbReference type="AlphaFoldDB" id="A0A1N7SJS2"/>
<comment type="caution">
    <text evidence="2">The sequence shown here is derived from an EMBL/GenBank/DDBJ whole genome shotgun (WGS) entry which is preliminary data.</text>
</comment>
<sequence>MCPRSDRCRNNRYGWIDRRPHSPPCVRSHENRGAPGRPASTLQCTSAVANSAERLKSAWPLFDAQGAWAEHRFLKLVIRVFTVCAAIAFTRACERRIALACLRMDALRREGK</sequence>
<dbReference type="EMBL" id="CYGY02000059">
    <property type="protein sequence ID" value="SIT47570.1"/>
    <property type="molecule type" value="Genomic_DNA"/>
</dbReference>
<name>A0A1N7SJS2_9BURK</name>
<organism evidence="2 3">
    <name type="scientific">Paraburkholderia piptadeniae</name>
    <dbReference type="NCBI Taxonomy" id="1701573"/>
    <lineage>
        <taxon>Bacteria</taxon>
        <taxon>Pseudomonadati</taxon>
        <taxon>Pseudomonadota</taxon>
        <taxon>Betaproteobacteria</taxon>
        <taxon>Burkholderiales</taxon>
        <taxon>Burkholderiaceae</taxon>
        <taxon>Paraburkholderia</taxon>
    </lineage>
</organism>
<gene>
    <name evidence="2" type="ORF">BN2476_590014</name>
</gene>
<evidence type="ECO:0000256" key="1">
    <source>
        <dbReference type="SAM" id="MobiDB-lite"/>
    </source>
</evidence>
<protein>
    <submittedName>
        <fullName evidence="2">Uncharacterized protein</fullName>
    </submittedName>
</protein>
<feature type="region of interest" description="Disordered" evidence="1">
    <location>
        <begin position="17"/>
        <end position="41"/>
    </location>
</feature>